<accession>X1V3A8</accession>
<reference evidence="1" key="1">
    <citation type="journal article" date="2014" name="Front. Microbiol.">
        <title>High frequency of phylogenetically diverse reductive dehalogenase-homologous genes in deep subseafloor sedimentary metagenomes.</title>
        <authorList>
            <person name="Kawai M."/>
            <person name="Futagami T."/>
            <person name="Toyoda A."/>
            <person name="Takaki Y."/>
            <person name="Nishi S."/>
            <person name="Hori S."/>
            <person name="Arai W."/>
            <person name="Tsubouchi T."/>
            <person name="Morono Y."/>
            <person name="Uchiyama I."/>
            <person name="Ito T."/>
            <person name="Fujiyama A."/>
            <person name="Inagaki F."/>
            <person name="Takami H."/>
        </authorList>
    </citation>
    <scope>NUCLEOTIDE SEQUENCE</scope>
    <source>
        <strain evidence="1">Expedition CK06-06</strain>
    </source>
</reference>
<protein>
    <submittedName>
        <fullName evidence="1">Uncharacterized protein</fullName>
    </submittedName>
</protein>
<organism evidence="1">
    <name type="scientific">marine sediment metagenome</name>
    <dbReference type="NCBI Taxonomy" id="412755"/>
    <lineage>
        <taxon>unclassified sequences</taxon>
        <taxon>metagenomes</taxon>
        <taxon>ecological metagenomes</taxon>
    </lineage>
</organism>
<comment type="caution">
    <text evidence="1">The sequence shown here is derived from an EMBL/GenBank/DDBJ whole genome shotgun (WGS) entry which is preliminary data.</text>
</comment>
<gene>
    <name evidence="1" type="ORF">S12H4_59278</name>
</gene>
<sequence>MNHHSSIICDSVEPKYGIESKNQKLKIIPEPKYSYQKKKNIKKRDSEVHIQVYGLLINIVSKGRIFCHPEIRDTLMQVLT</sequence>
<proteinExistence type="predicted"/>
<dbReference type="EMBL" id="BARW01038687">
    <property type="protein sequence ID" value="GAJ24174.1"/>
    <property type="molecule type" value="Genomic_DNA"/>
</dbReference>
<evidence type="ECO:0000313" key="1">
    <source>
        <dbReference type="EMBL" id="GAJ24174.1"/>
    </source>
</evidence>
<feature type="non-terminal residue" evidence="1">
    <location>
        <position position="80"/>
    </location>
</feature>
<name>X1V3A8_9ZZZZ</name>
<dbReference type="AlphaFoldDB" id="X1V3A8"/>